<dbReference type="AlphaFoldDB" id="A0AAD5DH93"/>
<sequence>MAACGVADPKAALRRAPNLLHFDYAAAGFLQRRLLLQRCFQLTAAQLYEQHPSCLSQISVERLVQRLQFAEHRGQEGSMQCVVKAKQETFLAAVGASQAEWEAWAAASPSEACPLYGWAQQAAADEVARLAAALPPELAQGEKRPNRFKRRSQVAD</sequence>
<evidence type="ECO:0000313" key="1">
    <source>
        <dbReference type="EMBL" id="KAI7837657.1"/>
    </source>
</evidence>
<gene>
    <name evidence="1" type="ORF">COHA_008519</name>
</gene>
<dbReference type="Proteomes" id="UP001205105">
    <property type="component" value="Unassembled WGS sequence"/>
</dbReference>
<reference evidence="1" key="1">
    <citation type="submission" date="2020-11" db="EMBL/GenBank/DDBJ databases">
        <title>Chlorella ohadii genome sequencing and assembly.</title>
        <authorList>
            <person name="Murik O."/>
            <person name="Treves H."/>
            <person name="Kedem I."/>
            <person name="Shotland Y."/>
            <person name="Kaplan A."/>
        </authorList>
    </citation>
    <scope>NUCLEOTIDE SEQUENCE</scope>
    <source>
        <strain evidence="1">1</strain>
    </source>
</reference>
<keyword evidence="2" id="KW-1185">Reference proteome</keyword>
<name>A0AAD5DH93_9CHLO</name>
<dbReference type="EMBL" id="JADXDR010000146">
    <property type="protein sequence ID" value="KAI7837657.1"/>
    <property type="molecule type" value="Genomic_DNA"/>
</dbReference>
<organism evidence="1 2">
    <name type="scientific">Chlorella ohadii</name>
    <dbReference type="NCBI Taxonomy" id="2649997"/>
    <lineage>
        <taxon>Eukaryota</taxon>
        <taxon>Viridiplantae</taxon>
        <taxon>Chlorophyta</taxon>
        <taxon>core chlorophytes</taxon>
        <taxon>Trebouxiophyceae</taxon>
        <taxon>Chlorellales</taxon>
        <taxon>Chlorellaceae</taxon>
        <taxon>Chlorella clade</taxon>
        <taxon>Chlorella</taxon>
    </lineage>
</organism>
<evidence type="ECO:0000313" key="2">
    <source>
        <dbReference type="Proteomes" id="UP001205105"/>
    </source>
</evidence>
<protein>
    <submittedName>
        <fullName evidence="1">Uncharacterized protein</fullName>
    </submittedName>
</protein>
<accession>A0AAD5DH93</accession>
<comment type="caution">
    <text evidence="1">The sequence shown here is derived from an EMBL/GenBank/DDBJ whole genome shotgun (WGS) entry which is preliminary data.</text>
</comment>
<proteinExistence type="predicted"/>